<protein>
    <submittedName>
        <fullName evidence="1">Uncharacterized protein</fullName>
    </submittedName>
</protein>
<proteinExistence type="predicted"/>
<name>A0A0E9QNA2_ANGAN</name>
<dbReference type="EMBL" id="GBXM01090283">
    <property type="protein sequence ID" value="JAH18294.1"/>
    <property type="molecule type" value="Transcribed_RNA"/>
</dbReference>
<accession>A0A0E9QNA2</accession>
<organism evidence="1">
    <name type="scientific">Anguilla anguilla</name>
    <name type="common">European freshwater eel</name>
    <name type="synonym">Muraena anguilla</name>
    <dbReference type="NCBI Taxonomy" id="7936"/>
    <lineage>
        <taxon>Eukaryota</taxon>
        <taxon>Metazoa</taxon>
        <taxon>Chordata</taxon>
        <taxon>Craniata</taxon>
        <taxon>Vertebrata</taxon>
        <taxon>Euteleostomi</taxon>
        <taxon>Actinopterygii</taxon>
        <taxon>Neopterygii</taxon>
        <taxon>Teleostei</taxon>
        <taxon>Anguilliformes</taxon>
        <taxon>Anguillidae</taxon>
        <taxon>Anguilla</taxon>
    </lineage>
</organism>
<dbReference type="AlphaFoldDB" id="A0A0E9QNA2"/>
<reference evidence="1" key="2">
    <citation type="journal article" date="2015" name="Fish Shellfish Immunol.">
        <title>Early steps in the European eel (Anguilla anguilla)-Vibrio vulnificus interaction in the gills: Role of the RtxA13 toxin.</title>
        <authorList>
            <person name="Callol A."/>
            <person name="Pajuelo D."/>
            <person name="Ebbesson L."/>
            <person name="Teles M."/>
            <person name="MacKenzie S."/>
            <person name="Amaro C."/>
        </authorList>
    </citation>
    <scope>NUCLEOTIDE SEQUENCE</scope>
</reference>
<sequence>MHVQNKKGFCVCLLKMNISSSPSMQLIVK</sequence>
<evidence type="ECO:0000313" key="1">
    <source>
        <dbReference type="EMBL" id="JAH18294.1"/>
    </source>
</evidence>
<reference evidence="1" key="1">
    <citation type="submission" date="2014-11" db="EMBL/GenBank/DDBJ databases">
        <authorList>
            <person name="Amaro Gonzalez C."/>
        </authorList>
    </citation>
    <scope>NUCLEOTIDE SEQUENCE</scope>
</reference>